<name>A0A917HJD3_9SPHI</name>
<dbReference type="SMART" id="SM00487">
    <property type="entry name" value="DEXDc"/>
    <property type="match status" value="1"/>
</dbReference>
<keyword evidence="2" id="KW-0479">Metal-binding</keyword>
<dbReference type="InterPro" id="IPR014001">
    <property type="entry name" value="Helicase_ATP-bd"/>
</dbReference>
<comment type="caution">
    <text evidence="6">The sequence shown here is derived from an EMBL/GenBank/DDBJ whole genome shotgun (WGS) entry which is preliminary data.</text>
</comment>
<evidence type="ECO:0000313" key="6">
    <source>
        <dbReference type="EMBL" id="GGG81452.1"/>
    </source>
</evidence>
<evidence type="ECO:0000313" key="7">
    <source>
        <dbReference type="Proteomes" id="UP000660862"/>
    </source>
</evidence>
<reference evidence="6" key="1">
    <citation type="journal article" date="2014" name="Int. J. Syst. Evol. Microbiol.">
        <title>Complete genome sequence of Corynebacterium casei LMG S-19264T (=DSM 44701T), isolated from a smear-ripened cheese.</title>
        <authorList>
            <consortium name="US DOE Joint Genome Institute (JGI-PGF)"/>
            <person name="Walter F."/>
            <person name="Albersmeier A."/>
            <person name="Kalinowski J."/>
            <person name="Ruckert C."/>
        </authorList>
    </citation>
    <scope>NUCLEOTIDE SEQUENCE</scope>
    <source>
        <strain evidence="6">CGMCC 1.12195</strain>
    </source>
</reference>
<dbReference type="PROSITE" id="PS50966">
    <property type="entry name" value="ZF_SWIM"/>
    <property type="match status" value="1"/>
</dbReference>
<dbReference type="SUPFAM" id="SSF52540">
    <property type="entry name" value="P-loop containing nucleoside triphosphate hydrolases"/>
    <property type="match status" value="2"/>
</dbReference>
<dbReference type="InterPro" id="IPR049730">
    <property type="entry name" value="SNF2/RAD54-like_C"/>
</dbReference>
<dbReference type="GO" id="GO:0005524">
    <property type="term" value="F:ATP binding"/>
    <property type="evidence" value="ECO:0007669"/>
    <property type="project" value="InterPro"/>
</dbReference>
<dbReference type="Pfam" id="PF00176">
    <property type="entry name" value="SNF2-rel_dom"/>
    <property type="match status" value="1"/>
</dbReference>
<dbReference type="Gene3D" id="3.40.50.10810">
    <property type="entry name" value="Tandem AAA-ATPase domain"/>
    <property type="match status" value="1"/>
</dbReference>
<dbReference type="GO" id="GO:0016787">
    <property type="term" value="F:hydrolase activity"/>
    <property type="evidence" value="ECO:0007669"/>
    <property type="project" value="UniProtKB-KW"/>
</dbReference>
<dbReference type="InterPro" id="IPR027417">
    <property type="entry name" value="P-loop_NTPase"/>
</dbReference>
<evidence type="ECO:0000256" key="2">
    <source>
        <dbReference type="PROSITE-ProRule" id="PRU00325"/>
    </source>
</evidence>
<keyword evidence="2" id="KW-0863">Zinc-finger</keyword>
<proteinExistence type="predicted"/>
<dbReference type="InterPro" id="IPR038718">
    <property type="entry name" value="SNF2-like_sf"/>
</dbReference>
<evidence type="ECO:0000259" key="3">
    <source>
        <dbReference type="PROSITE" id="PS50966"/>
    </source>
</evidence>
<evidence type="ECO:0008006" key="8">
    <source>
        <dbReference type="Google" id="ProtNLM"/>
    </source>
</evidence>
<dbReference type="CDD" id="cd18793">
    <property type="entry name" value="SF2_C_SNF"/>
    <property type="match status" value="1"/>
</dbReference>
<protein>
    <recommendedName>
        <fullName evidence="8">Superfamily II DNA or RNA helicase, SNF2 family</fullName>
    </recommendedName>
</protein>
<evidence type="ECO:0000259" key="4">
    <source>
        <dbReference type="PROSITE" id="PS51192"/>
    </source>
</evidence>
<dbReference type="RefSeq" id="WP_188505046.1">
    <property type="nucleotide sequence ID" value="NZ_BMER01000001.1"/>
</dbReference>
<dbReference type="InterPro" id="IPR001650">
    <property type="entry name" value="Helicase_C-like"/>
</dbReference>
<dbReference type="PROSITE" id="PS51192">
    <property type="entry name" value="HELICASE_ATP_BIND_1"/>
    <property type="match status" value="1"/>
</dbReference>
<dbReference type="AlphaFoldDB" id="A0A917HJD3"/>
<reference evidence="6" key="2">
    <citation type="submission" date="2020-09" db="EMBL/GenBank/DDBJ databases">
        <authorList>
            <person name="Sun Q."/>
            <person name="Zhou Y."/>
        </authorList>
    </citation>
    <scope>NUCLEOTIDE SEQUENCE</scope>
    <source>
        <strain evidence="6">CGMCC 1.12195</strain>
    </source>
</reference>
<dbReference type="GO" id="GO:0008270">
    <property type="term" value="F:zinc ion binding"/>
    <property type="evidence" value="ECO:0007669"/>
    <property type="project" value="UniProtKB-KW"/>
</dbReference>
<keyword evidence="1" id="KW-0378">Hydrolase</keyword>
<dbReference type="Pfam" id="PF00271">
    <property type="entry name" value="Helicase_C"/>
    <property type="match status" value="1"/>
</dbReference>
<feature type="domain" description="Helicase ATP-binding" evidence="4">
    <location>
        <begin position="716"/>
        <end position="875"/>
    </location>
</feature>
<keyword evidence="7" id="KW-1185">Reference proteome</keyword>
<dbReference type="PROSITE" id="PS51194">
    <property type="entry name" value="HELICASE_CTER"/>
    <property type="match status" value="1"/>
</dbReference>
<dbReference type="Proteomes" id="UP000660862">
    <property type="component" value="Unassembled WGS sequence"/>
</dbReference>
<keyword evidence="2" id="KW-0862">Zinc</keyword>
<feature type="domain" description="Helicase C-terminal" evidence="5">
    <location>
        <begin position="997"/>
        <end position="1154"/>
    </location>
</feature>
<feature type="domain" description="SWIM-type" evidence="3">
    <location>
        <begin position="84"/>
        <end position="120"/>
    </location>
</feature>
<dbReference type="InterPro" id="IPR007527">
    <property type="entry name" value="Znf_SWIM"/>
</dbReference>
<dbReference type="EMBL" id="BMER01000001">
    <property type="protein sequence ID" value="GGG81452.1"/>
    <property type="molecule type" value="Genomic_DNA"/>
</dbReference>
<evidence type="ECO:0000259" key="5">
    <source>
        <dbReference type="PROSITE" id="PS51194"/>
    </source>
</evidence>
<evidence type="ECO:0000256" key="1">
    <source>
        <dbReference type="ARBA" id="ARBA00022801"/>
    </source>
</evidence>
<gene>
    <name evidence="6" type="ORF">GCM10007415_12630</name>
</gene>
<organism evidence="6 7">
    <name type="scientific">Parapedobacter pyrenivorans</name>
    <dbReference type="NCBI Taxonomy" id="1305674"/>
    <lineage>
        <taxon>Bacteria</taxon>
        <taxon>Pseudomonadati</taxon>
        <taxon>Bacteroidota</taxon>
        <taxon>Sphingobacteriia</taxon>
        <taxon>Sphingobacteriales</taxon>
        <taxon>Sphingobacteriaceae</taxon>
        <taxon>Parapedobacter</taxon>
    </lineage>
</organism>
<dbReference type="InterPro" id="IPR000330">
    <property type="entry name" value="SNF2_N"/>
</dbReference>
<sequence>MSEQSSVSLQSAKTQKKTTEKRNASNYFLLPWDNANEKTIHKKVIDSFLLGGKPNFHYIYYGETEFDKSSRVMIKKATFNQDKIEVYVSVGDEGLRVGCSCDGCVDGLCSHAYYLMRSFSEVSFPFHKLSHDFLSKIPHPELVDISVSHNDVWFEYSKDKSSLLPHNALFGKKQTDGFGSIHSGGRFFDRSRSLVYGLQYCANTGFMPVLLPYSVVPAKGGNSDKSYSDIQKSSLLTLSLTPFNLSQKDSFLHAISKEMLALVHSLENEEAGRTKADFKKNIAFYNEAIDHDSVIEAVLLNLWKKALVELDGQDVISFRQDFGISSRHRVGGYAGRKSSMSTTPLDICFELSYDGIVFKLKMLLYKGEEYIKDFEFLGSWDSYFLLSLPYREIFIASSVRDERTINCFRYSHFSMSVFPEDFENFKHSYLIPLAEFYSVNLSLSADSPQQFTSSVPIQAISRQVKLYIKGDYLVMKPSVCYEYGFEANPLTKGTLFFDKNENGKQVFVRDRLSESLFKKQLIALHPDFEWQVEEGFFYLPLSHIKKSYLFGQMIAKLEDNQIRIHLADSLAKFNVKVRNINVVINVTLKNSWFDVRLQAFIGDQPITFSKLISAVKKGDQEIKLKDELIGLISGQDKQLLLDFSVLGDIRSSGFKIHSGHFTTIKQLGKDFNRFQFDASFKKFKLQSLDKIQPLPKPETVQAVLRPYQEMGFSWMGFLREFGWGGILADDMGLGKTLQILTLLDYHYQQSPEAPASLIVVPNSLLFNWQQEIQKFVPHRPVIVHHGTNRDAQLDCETGQLVLTTYGTLIGDVEMLQANHFSYLVLDESQAIKNPLSKRFECAQAVPAEYRLALTGTPIENGIADLFAQLDFVNPGFLGTYGQFKKNFPGIGDGTASKETKESLQRIIAPFLLRRTKAQVAKDLPEKTEMVLYCDMLPEQRKIYERYRKYFRGELEGKVSEGMDKAKFFVLEGLMKLRQVCNSPSLIKSENLPNVSAKLDEMKEHVLEKTQGHKLLIFSSFTAMLGLMKAELEAFGISYAYLDGKVPGDQRQAQVEKFQNDEACRVFLISLKAGGTGLNLTAADYVYILDPWWNPAAEAQAIDRCYRIGQDKHVMAYRMICKDSIEEKILNMQASKKALADSLIQTDGSVLKALNKDDLLRLFD</sequence>
<accession>A0A917HJD3</accession>
<dbReference type="SMART" id="SM00490">
    <property type="entry name" value="HELICc"/>
    <property type="match status" value="1"/>
</dbReference>
<dbReference type="Gene3D" id="3.40.50.300">
    <property type="entry name" value="P-loop containing nucleotide triphosphate hydrolases"/>
    <property type="match status" value="1"/>
</dbReference>
<dbReference type="PANTHER" id="PTHR10799">
    <property type="entry name" value="SNF2/RAD54 HELICASE FAMILY"/>
    <property type="match status" value="1"/>
</dbReference>